<dbReference type="Proteomes" id="UP000005801">
    <property type="component" value="Unassembled WGS sequence"/>
</dbReference>
<organism evidence="3 4">
    <name type="scientific">Plesiocystis pacifica SIR-1</name>
    <dbReference type="NCBI Taxonomy" id="391625"/>
    <lineage>
        <taxon>Bacteria</taxon>
        <taxon>Pseudomonadati</taxon>
        <taxon>Myxococcota</taxon>
        <taxon>Polyangia</taxon>
        <taxon>Nannocystales</taxon>
        <taxon>Nannocystaceae</taxon>
        <taxon>Plesiocystis</taxon>
    </lineage>
</organism>
<keyword evidence="4" id="KW-1185">Reference proteome</keyword>
<evidence type="ECO:0000313" key="3">
    <source>
        <dbReference type="EMBL" id="EDM78923.1"/>
    </source>
</evidence>
<proteinExistence type="predicted"/>
<dbReference type="OrthoDB" id="5504978at2"/>
<keyword evidence="1" id="KW-0175">Coiled coil</keyword>
<gene>
    <name evidence="3" type="ORF">PPSIR1_03603</name>
</gene>
<sequence length="501" mass="54460">MGDERRWAARYQFLDELWRGQDRIVYDRELEAVLHAGGPEDGPLAELLGRLLPTGEGEGEDERPGAAWMILGNGRRAASFARVRGGTAFAGLDGAGEVAADERWRVALVHLAGDASPERDAMLEVLAERCEGGERSLALTLPVADGDEDGAYETLADLVEELAGDGRIYGLTRPGLAAFYDFGAVLEAEGDEGRADADESAAEIEVDNSLGAESPRFELFVAVVGPRVPSEGVTYVELPAALGAEPSGARAGGRVRDAARDELGPLKAQLAEVQRQHDLQAIERQKLLDELDGAQDRIASLEEALEVLEAEDFDDGEGKPDSGAEGEGDAELDARRLDVALSREQTLRWELTRARGELENVQSRPVEALEAELASVRAELAEAQGQSQADAAEGDDRDARLAELEAQVEERGRRIHDLEASLARARSVAERALAEDDEGDEDEDELEDEELTLIVETDLISPARRRQIMATRSRIQSLLRKLERGGQLSALELHRELEKLL</sequence>
<reference evidence="3 4" key="1">
    <citation type="submission" date="2007-06" db="EMBL/GenBank/DDBJ databases">
        <authorList>
            <person name="Shimkets L."/>
            <person name="Ferriera S."/>
            <person name="Johnson J."/>
            <person name="Kravitz S."/>
            <person name="Beeson K."/>
            <person name="Sutton G."/>
            <person name="Rogers Y.-H."/>
            <person name="Friedman R."/>
            <person name="Frazier M."/>
            <person name="Venter J.C."/>
        </authorList>
    </citation>
    <scope>NUCLEOTIDE SEQUENCE [LARGE SCALE GENOMIC DNA]</scope>
    <source>
        <strain evidence="3 4">SIR-1</strain>
    </source>
</reference>
<evidence type="ECO:0000256" key="1">
    <source>
        <dbReference type="SAM" id="Coils"/>
    </source>
</evidence>
<evidence type="ECO:0000313" key="4">
    <source>
        <dbReference type="Proteomes" id="UP000005801"/>
    </source>
</evidence>
<name>A6G5I0_9BACT</name>
<feature type="region of interest" description="Disordered" evidence="2">
    <location>
        <begin position="309"/>
        <end position="333"/>
    </location>
</feature>
<dbReference type="AlphaFoldDB" id="A6G5I0"/>
<accession>A6G5I0</accession>
<dbReference type="STRING" id="391625.PPSIR1_03603"/>
<dbReference type="RefSeq" id="WP_006971979.1">
    <property type="nucleotide sequence ID" value="NZ_ABCS01000025.1"/>
</dbReference>
<feature type="coiled-coil region" evidence="1">
    <location>
        <begin position="366"/>
        <end position="435"/>
    </location>
</feature>
<evidence type="ECO:0000256" key="2">
    <source>
        <dbReference type="SAM" id="MobiDB-lite"/>
    </source>
</evidence>
<dbReference type="EMBL" id="ABCS01000025">
    <property type="protein sequence ID" value="EDM78923.1"/>
    <property type="molecule type" value="Genomic_DNA"/>
</dbReference>
<protein>
    <submittedName>
        <fullName evidence="3">Uncharacterized protein</fullName>
    </submittedName>
</protein>
<comment type="caution">
    <text evidence="3">The sequence shown here is derived from an EMBL/GenBank/DDBJ whole genome shotgun (WGS) entry which is preliminary data.</text>
</comment>